<evidence type="ECO:0000259" key="1">
    <source>
        <dbReference type="SMART" id="SM00327"/>
    </source>
</evidence>
<dbReference type="InterPro" id="IPR036465">
    <property type="entry name" value="vWFA_dom_sf"/>
</dbReference>
<gene>
    <name evidence="2" type="ORF">CTI12_AA605170</name>
</gene>
<keyword evidence="3" id="KW-1185">Reference proteome</keyword>
<dbReference type="PANTHER" id="PTHR43473:SF2">
    <property type="entry name" value="MAGNESIUM-CHELATASE SUBUNIT CHLD, CHLOROPLASTIC"/>
    <property type="match status" value="1"/>
</dbReference>
<dbReference type="AlphaFoldDB" id="A0A2U1KGJ6"/>
<dbReference type="SUPFAM" id="SSF53300">
    <property type="entry name" value="vWA-like"/>
    <property type="match status" value="1"/>
</dbReference>
<name>A0A2U1KGJ6_ARTAN</name>
<protein>
    <submittedName>
        <fullName evidence="2">Magnesium-chelatase subunit ChlD chloroplastic</fullName>
    </submittedName>
</protein>
<sequence>MESVPRDLPIVKTYVPPISFPGRLKVAEMMDDGVQPLTSQTMLIIPPEDGYVTPATKLMLVEPEKELGGEVICTTVNKMEAIEAWKPINQPQHGVFISTNPSVNLGKVSIIPFRGDAAEVLLPPSRSISMARNHLERLPCGGGSPLAHGLTTAVRVGMNAEKSGDVGPIMIVAITDGRANISLQRSNDPELPADTPKPSSQELKDEILEVAGKIYKAGMSLLVIDTENKFVSTGFAKEIARSPKENTIICLMLQMLLFLLQQRMLYQL</sequence>
<dbReference type="PANTHER" id="PTHR43473">
    <property type="entry name" value="MAGNESIUM-CHELATASE SUBUNIT CHLD, CHLOROPLASTIC"/>
    <property type="match status" value="1"/>
</dbReference>
<dbReference type="Proteomes" id="UP000245207">
    <property type="component" value="Unassembled WGS sequence"/>
</dbReference>
<dbReference type="OrthoDB" id="299997at2759"/>
<organism evidence="2 3">
    <name type="scientific">Artemisia annua</name>
    <name type="common">Sweet wormwood</name>
    <dbReference type="NCBI Taxonomy" id="35608"/>
    <lineage>
        <taxon>Eukaryota</taxon>
        <taxon>Viridiplantae</taxon>
        <taxon>Streptophyta</taxon>
        <taxon>Embryophyta</taxon>
        <taxon>Tracheophyta</taxon>
        <taxon>Spermatophyta</taxon>
        <taxon>Magnoliopsida</taxon>
        <taxon>eudicotyledons</taxon>
        <taxon>Gunneridae</taxon>
        <taxon>Pentapetalae</taxon>
        <taxon>asterids</taxon>
        <taxon>campanulids</taxon>
        <taxon>Asterales</taxon>
        <taxon>Asteraceae</taxon>
        <taxon>Asteroideae</taxon>
        <taxon>Anthemideae</taxon>
        <taxon>Artemisiinae</taxon>
        <taxon>Artemisia</taxon>
    </lineage>
</organism>
<dbReference type="STRING" id="35608.A0A2U1KGJ6"/>
<reference evidence="2 3" key="1">
    <citation type="journal article" date="2018" name="Mol. Plant">
        <title>The genome of Artemisia annua provides insight into the evolution of Asteraceae family and artemisinin biosynthesis.</title>
        <authorList>
            <person name="Shen Q."/>
            <person name="Zhang L."/>
            <person name="Liao Z."/>
            <person name="Wang S."/>
            <person name="Yan T."/>
            <person name="Shi P."/>
            <person name="Liu M."/>
            <person name="Fu X."/>
            <person name="Pan Q."/>
            <person name="Wang Y."/>
            <person name="Lv Z."/>
            <person name="Lu X."/>
            <person name="Zhang F."/>
            <person name="Jiang W."/>
            <person name="Ma Y."/>
            <person name="Chen M."/>
            <person name="Hao X."/>
            <person name="Li L."/>
            <person name="Tang Y."/>
            <person name="Lv G."/>
            <person name="Zhou Y."/>
            <person name="Sun X."/>
            <person name="Brodelius P.E."/>
            <person name="Rose J.K.C."/>
            <person name="Tang K."/>
        </authorList>
    </citation>
    <scope>NUCLEOTIDE SEQUENCE [LARGE SCALE GENOMIC DNA]</scope>
    <source>
        <strain evidence="3">cv. Huhao1</strain>
        <tissue evidence="2">Leaf</tissue>
    </source>
</reference>
<evidence type="ECO:0000313" key="2">
    <source>
        <dbReference type="EMBL" id="PWA35900.1"/>
    </source>
</evidence>
<evidence type="ECO:0000313" key="3">
    <source>
        <dbReference type="Proteomes" id="UP000245207"/>
    </source>
</evidence>
<dbReference type="EMBL" id="PKPP01019147">
    <property type="protein sequence ID" value="PWA35900.1"/>
    <property type="molecule type" value="Genomic_DNA"/>
</dbReference>
<dbReference type="Gene3D" id="3.40.50.410">
    <property type="entry name" value="von Willebrand factor, type A domain"/>
    <property type="match status" value="1"/>
</dbReference>
<feature type="domain" description="VWFA" evidence="1">
    <location>
        <begin position="57"/>
        <end position="262"/>
    </location>
</feature>
<comment type="caution">
    <text evidence="2">The sequence shown here is derived from an EMBL/GenBank/DDBJ whole genome shotgun (WGS) entry which is preliminary data.</text>
</comment>
<proteinExistence type="predicted"/>
<dbReference type="SMART" id="SM00327">
    <property type="entry name" value="VWA"/>
    <property type="match status" value="1"/>
</dbReference>
<dbReference type="InterPro" id="IPR002035">
    <property type="entry name" value="VWF_A"/>
</dbReference>
<accession>A0A2U1KGJ6</accession>